<evidence type="ECO:0000313" key="3">
    <source>
        <dbReference type="Proteomes" id="UP000011744"/>
    </source>
</evidence>
<evidence type="ECO:0000313" key="2">
    <source>
        <dbReference type="EMBL" id="EME69731.1"/>
    </source>
</evidence>
<organism evidence="2 3">
    <name type="scientific">Paramagnetospirillum caucaseum</name>
    <dbReference type="NCBI Taxonomy" id="1244869"/>
    <lineage>
        <taxon>Bacteria</taxon>
        <taxon>Pseudomonadati</taxon>
        <taxon>Pseudomonadota</taxon>
        <taxon>Alphaproteobacteria</taxon>
        <taxon>Rhodospirillales</taxon>
        <taxon>Magnetospirillaceae</taxon>
        <taxon>Paramagnetospirillum</taxon>
    </lineage>
</organism>
<dbReference type="RefSeq" id="WP_008617719.1">
    <property type="nucleotide sequence ID" value="NZ_AONQ01000028.1"/>
</dbReference>
<accession>M2Y9N1</accession>
<sequence length="193" mass="19584">MSLRLATLAALGAAILSGILVHRYDAAIHGQAVADLRAEAATTLADQTEIVLRLMQDKIDQYTKLENDYARLSQDTARAQADGVRLSADLDAARNRLLALAGADRRGGGGPLGQADAGPDGCAQLRAALSRSLGALELLEIGGNEAARIGQDAVDVATIAALAAKTAEQDGAALAAGATIAAPDAARAPEIAP</sequence>
<gene>
    <name evidence="2" type="ORF">H261_11874</name>
</gene>
<evidence type="ECO:0000256" key="1">
    <source>
        <dbReference type="SAM" id="Coils"/>
    </source>
</evidence>
<reference evidence="2 3" key="1">
    <citation type="journal article" date="2014" name="Genome Announc.">
        <title>Draft Genome Sequence of Magnetospirillum sp. Strain SO-1, a Freshwater Magnetotactic Bacterium Isolated from the Ol'khovka River, Russia.</title>
        <authorList>
            <person name="Grouzdev D.S."/>
            <person name="Dziuba M.V."/>
            <person name="Sukhacheva M.S."/>
            <person name="Mardanov A.V."/>
            <person name="Beletskiy A.V."/>
            <person name="Kuznetsov B.B."/>
            <person name="Skryabin K.G."/>
        </authorList>
    </citation>
    <scope>NUCLEOTIDE SEQUENCE [LARGE SCALE GENOMIC DNA]</scope>
    <source>
        <strain evidence="2 3">SO-1</strain>
    </source>
</reference>
<keyword evidence="1" id="KW-0175">Coiled coil</keyword>
<dbReference type="Proteomes" id="UP000011744">
    <property type="component" value="Unassembled WGS sequence"/>
</dbReference>
<dbReference type="PATRIC" id="fig|1244869.3.peg.2392"/>
<name>M2Y9N1_9PROT</name>
<dbReference type="EMBL" id="AONQ01000028">
    <property type="protein sequence ID" value="EME69731.1"/>
    <property type="molecule type" value="Genomic_DNA"/>
</dbReference>
<feature type="coiled-coil region" evidence="1">
    <location>
        <begin position="55"/>
        <end position="82"/>
    </location>
</feature>
<protein>
    <submittedName>
        <fullName evidence="2">Uncharacterized protein</fullName>
    </submittedName>
</protein>
<comment type="caution">
    <text evidence="2">The sequence shown here is derived from an EMBL/GenBank/DDBJ whole genome shotgun (WGS) entry which is preliminary data.</text>
</comment>
<keyword evidence="3" id="KW-1185">Reference proteome</keyword>
<dbReference type="STRING" id="1244869.H261_11874"/>
<proteinExistence type="predicted"/>
<dbReference type="AlphaFoldDB" id="M2Y9N1"/>